<dbReference type="RefSeq" id="WP_119529994.1">
    <property type="nucleotide sequence ID" value="NZ_JBHSSP010000013.1"/>
</dbReference>
<feature type="compositionally biased region" description="Basic residues" evidence="1">
    <location>
        <begin position="115"/>
        <end position="125"/>
    </location>
</feature>
<accession>A0A3A1YT29</accession>
<feature type="compositionally biased region" description="Basic residues" evidence="1">
    <location>
        <begin position="135"/>
        <end position="144"/>
    </location>
</feature>
<dbReference type="EMBL" id="NRJG01000004">
    <property type="protein sequence ID" value="RIY40646.1"/>
    <property type="molecule type" value="Genomic_DNA"/>
</dbReference>
<gene>
    <name evidence="2" type="ORF">CKF58_00275</name>
</gene>
<organism evidence="2 3">
    <name type="scientific">Psittacicella hinzii</name>
    <dbReference type="NCBI Taxonomy" id="2028575"/>
    <lineage>
        <taxon>Bacteria</taxon>
        <taxon>Pseudomonadati</taxon>
        <taxon>Pseudomonadota</taxon>
        <taxon>Gammaproteobacteria</taxon>
        <taxon>Pasteurellales</taxon>
        <taxon>Psittacicellaceae</taxon>
        <taxon>Psittacicella</taxon>
    </lineage>
</organism>
<comment type="caution">
    <text evidence="2">The sequence shown here is derived from an EMBL/GenBank/DDBJ whole genome shotgun (WGS) entry which is preliminary data.</text>
</comment>
<sequence length="159" mass="18561">MTKERYYAMRPPTRVKVTRRGRTRYVYYAVEFQRCNKKDNTGTYVTSKRVCIGKFVGRSTMYIECNQRFPELFPNALMFTAEEYIARSKGFAKAYEQMQAYQEQKQQARAVAREKRRLAKAKAKAKAQEQALKKPQARRGRKPAVLKKLEQSMLEAAVA</sequence>
<evidence type="ECO:0000313" key="3">
    <source>
        <dbReference type="Proteomes" id="UP000265916"/>
    </source>
</evidence>
<keyword evidence="3" id="KW-1185">Reference proteome</keyword>
<name>A0A3A1YT29_9GAMM</name>
<evidence type="ECO:0000313" key="2">
    <source>
        <dbReference type="EMBL" id="RIY40646.1"/>
    </source>
</evidence>
<protein>
    <submittedName>
        <fullName evidence="2">Uncharacterized protein</fullName>
    </submittedName>
</protein>
<dbReference type="Proteomes" id="UP000265916">
    <property type="component" value="Unassembled WGS sequence"/>
</dbReference>
<dbReference type="AlphaFoldDB" id="A0A3A1YT29"/>
<reference evidence="2 3" key="1">
    <citation type="submission" date="2017-08" db="EMBL/GenBank/DDBJ databases">
        <title>Reclassification of Bisgaard taxon 37 and 44.</title>
        <authorList>
            <person name="Christensen H."/>
        </authorList>
    </citation>
    <scope>NUCLEOTIDE SEQUENCE [LARGE SCALE GENOMIC DNA]</scope>
    <source>
        <strain evidence="2 3">111</strain>
    </source>
</reference>
<proteinExistence type="predicted"/>
<feature type="region of interest" description="Disordered" evidence="1">
    <location>
        <begin position="115"/>
        <end position="144"/>
    </location>
</feature>
<evidence type="ECO:0000256" key="1">
    <source>
        <dbReference type="SAM" id="MobiDB-lite"/>
    </source>
</evidence>